<name>A0ABP1DXV2_9APHY</name>
<sequence>MDLPLLGKTAVVTGSSRGIGASIAQKLAADGANVIINYHADDAPACVVANTINAREGGRAIVVKADVATIEGGKLLLEKCTEKLGVPDILVLNAGVMGHKPLAEVDEEYYDLHFNTNVKGPLFLVKAAAGVMKSGSRIIFVSTTLTKATTILPMGLIFAATKGAIEQTVRVLAKDLGERGMTVNAIAPGAVDTPLFREGKPAHLVNWIAQLHPQKRIPVPDEISPIVVFLAKDEAGWINGQTIMVNGVSTLCTCEHGRRLHNLDRDSQYKQKTRSRDDESELFVLFSFRSSVHQDFLLTTLSLSLSTVDRSIYSSSSKEYIILKQYK</sequence>
<dbReference type="Gene3D" id="3.40.50.720">
    <property type="entry name" value="NAD(P)-binding Rossmann-like Domain"/>
    <property type="match status" value="1"/>
</dbReference>
<dbReference type="PANTHER" id="PTHR48107:SF7">
    <property type="entry name" value="RE15974P"/>
    <property type="match status" value="1"/>
</dbReference>
<evidence type="ECO:0000256" key="1">
    <source>
        <dbReference type="ARBA" id="ARBA00006484"/>
    </source>
</evidence>
<evidence type="ECO:0000313" key="4">
    <source>
        <dbReference type="Proteomes" id="UP001497453"/>
    </source>
</evidence>
<dbReference type="SUPFAM" id="SSF51735">
    <property type="entry name" value="NAD(P)-binding Rossmann-fold domains"/>
    <property type="match status" value="1"/>
</dbReference>
<accession>A0ABP1DXV2</accession>
<keyword evidence="4" id="KW-1185">Reference proteome</keyword>
<protein>
    <recommendedName>
        <fullName evidence="5">NAD(P)-binding protein</fullName>
    </recommendedName>
</protein>
<dbReference type="InterPro" id="IPR036291">
    <property type="entry name" value="NAD(P)-bd_dom_sf"/>
</dbReference>
<dbReference type="Proteomes" id="UP001497453">
    <property type="component" value="Chromosome 7"/>
</dbReference>
<proteinExistence type="inferred from homology"/>
<dbReference type="PRINTS" id="PR00081">
    <property type="entry name" value="GDHRDH"/>
</dbReference>
<evidence type="ECO:0000313" key="3">
    <source>
        <dbReference type="EMBL" id="CAL1712622.1"/>
    </source>
</evidence>
<organism evidence="3 4">
    <name type="scientific">Somion occarium</name>
    <dbReference type="NCBI Taxonomy" id="3059160"/>
    <lineage>
        <taxon>Eukaryota</taxon>
        <taxon>Fungi</taxon>
        <taxon>Dikarya</taxon>
        <taxon>Basidiomycota</taxon>
        <taxon>Agaricomycotina</taxon>
        <taxon>Agaricomycetes</taxon>
        <taxon>Polyporales</taxon>
        <taxon>Cerrenaceae</taxon>
        <taxon>Somion</taxon>
    </lineage>
</organism>
<dbReference type="PANTHER" id="PTHR48107">
    <property type="entry name" value="NADPH-DEPENDENT ALDEHYDE REDUCTASE-LIKE PROTEIN, CHLOROPLASTIC-RELATED"/>
    <property type="match status" value="1"/>
</dbReference>
<dbReference type="Pfam" id="PF13561">
    <property type="entry name" value="adh_short_C2"/>
    <property type="match status" value="1"/>
</dbReference>
<gene>
    <name evidence="3" type="ORF">GFSPODELE1_LOCUS8909</name>
</gene>
<evidence type="ECO:0000256" key="2">
    <source>
        <dbReference type="ARBA" id="ARBA00023002"/>
    </source>
</evidence>
<dbReference type="InterPro" id="IPR002347">
    <property type="entry name" value="SDR_fam"/>
</dbReference>
<evidence type="ECO:0008006" key="5">
    <source>
        <dbReference type="Google" id="ProtNLM"/>
    </source>
</evidence>
<reference evidence="4" key="1">
    <citation type="submission" date="2024-04" db="EMBL/GenBank/DDBJ databases">
        <authorList>
            <person name="Shaw F."/>
            <person name="Minotto A."/>
        </authorList>
    </citation>
    <scope>NUCLEOTIDE SEQUENCE [LARGE SCALE GENOMIC DNA]</scope>
</reference>
<comment type="similarity">
    <text evidence="1">Belongs to the short-chain dehydrogenases/reductases (SDR) family.</text>
</comment>
<dbReference type="EMBL" id="OZ037950">
    <property type="protein sequence ID" value="CAL1712622.1"/>
    <property type="molecule type" value="Genomic_DNA"/>
</dbReference>
<keyword evidence="2" id="KW-0560">Oxidoreductase</keyword>